<dbReference type="GO" id="GO:0006396">
    <property type="term" value="P:RNA processing"/>
    <property type="evidence" value="ECO:0007669"/>
    <property type="project" value="InterPro"/>
</dbReference>
<dbReference type="PIRSF" id="PIRSF005378">
    <property type="entry name" value="RNA3'_term_phos_cycl_euk"/>
    <property type="match status" value="1"/>
</dbReference>
<feature type="active site" description="Tele-AMP-histidine intermediate" evidence="7">
    <location>
        <position position="320"/>
    </location>
</feature>
<evidence type="ECO:0000256" key="2">
    <source>
        <dbReference type="ARBA" id="ARBA00012725"/>
    </source>
</evidence>
<dbReference type="GO" id="GO:0005524">
    <property type="term" value="F:ATP binding"/>
    <property type="evidence" value="ECO:0007669"/>
    <property type="project" value="UniProtKB-KW"/>
</dbReference>
<comment type="caution">
    <text evidence="11">The sequence shown here is derived from an EMBL/GenBank/DDBJ whole genome shotgun (WGS) entry which is preliminary data.</text>
</comment>
<dbReference type="SUPFAM" id="SSF55205">
    <property type="entry name" value="EPT/RTPC-like"/>
    <property type="match status" value="2"/>
</dbReference>
<comment type="catalytic activity">
    <reaction evidence="6">
        <text>a 3'-end 3'-phospho-ribonucleotide-RNA + ATP = a 3'-end 2',3'-cyclophospho-ribonucleotide-RNA + AMP + diphosphate</text>
        <dbReference type="Rhea" id="RHEA:23976"/>
        <dbReference type="Rhea" id="RHEA-COMP:10463"/>
        <dbReference type="Rhea" id="RHEA-COMP:10464"/>
        <dbReference type="ChEBI" id="CHEBI:30616"/>
        <dbReference type="ChEBI" id="CHEBI:33019"/>
        <dbReference type="ChEBI" id="CHEBI:83062"/>
        <dbReference type="ChEBI" id="CHEBI:83064"/>
        <dbReference type="ChEBI" id="CHEBI:456215"/>
        <dbReference type="EC" id="6.5.1.4"/>
    </reaction>
</comment>
<dbReference type="Gene3D" id="3.65.10.20">
    <property type="entry name" value="RNA 3'-terminal phosphate cyclase domain"/>
    <property type="match status" value="1"/>
</dbReference>
<name>A0AAV7JVG5_9METZ</name>
<keyword evidence="8" id="KW-0067">ATP-binding</keyword>
<dbReference type="GO" id="GO:0005634">
    <property type="term" value="C:nucleus"/>
    <property type="evidence" value="ECO:0007669"/>
    <property type="project" value="TreeGrafter"/>
</dbReference>
<evidence type="ECO:0000259" key="9">
    <source>
        <dbReference type="Pfam" id="PF01137"/>
    </source>
</evidence>
<keyword evidence="12" id="KW-1185">Reference proteome</keyword>
<feature type="binding site" evidence="8">
    <location>
        <position position="106"/>
    </location>
    <ligand>
        <name>ATP</name>
        <dbReference type="ChEBI" id="CHEBI:30616"/>
    </ligand>
</feature>
<dbReference type="InterPro" id="IPR023797">
    <property type="entry name" value="RNA3'_phos_cyclase_dom"/>
</dbReference>
<evidence type="ECO:0000313" key="11">
    <source>
        <dbReference type="EMBL" id="KAI6652907.1"/>
    </source>
</evidence>
<dbReference type="EMBL" id="JAKMXF010000297">
    <property type="protein sequence ID" value="KAI6652907.1"/>
    <property type="molecule type" value="Genomic_DNA"/>
</dbReference>
<evidence type="ECO:0000256" key="8">
    <source>
        <dbReference type="PIRSR" id="PIRSR005378-2"/>
    </source>
</evidence>
<feature type="domain" description="RNA 3'-terminal phosphate cyclase insert" evidence="10">
    <location>
        <begin position="187"/>
        <end position="285"/>
    </location>
</feature>
<dbReference type="InterPro" id="IPR017770">
    <property type="entry name" value="RNA3'_term_phos_cyc_type_1"/>
</dbReference>
<dbReference type="PANTHER" id="PTHR11096:SF0">
    <property type="entry name" value="RNA 3'-TERMINAL PHOSPHATE CYCLASE"/>
    <property type="match status" value="1"/>
</dbReference>
<dbReference type="Gene3D" id="3.30.360.20">
    <property type="entry name" value="RNA 3'-terminal phosphate cyclase, insert domain"/>
    <property type="match status" value="1"/>
</dbReference>
<protein>
    <recommendedName>
        <fullName evidence="3">RNA 3'-terminal phosphate cyclase</fullName>
        <ecNumber evidence="2">6.5.1.4</ecNumber>
    </recommendedName>
</protein>
<accession>A0AAV7JVG5</accession>
<evidence type="ECO:0000256" key="1">
    <source>
        <dbReference type="ARBA" id="ARBA00009206"/>
    </source>
</evidence>
<dbReference type="InterPro" id="IPR000228">
    <property type="entry name" value="RNA3'_term_phos_cyc"/>
</dbReference>
<evidence type="ECO:0000313" key="12">
    <source>
        <dbReference type="Proteomes" id="UP001165289"/>
    </source>
</evidence>
<reference evidence="11 12" key="1">
    <citation type="journal article" date="2023" name="BMC Biol.">
        <title>The compact genome of the sponge Oopsacas minuta (Hexactinellida) is lacking key metazoan core genes.</title>
        <authorList>
            <person name="Santini S."/>
            <person name="Schenkelaars Q."/>
            <person name="Jourda C."/>
            <person name="Duchesne M."/>
            <person name="Belahbib H."/>
            <person name="Rocher C."/>
            <person name="Selva M."/>
            <person name="Riesgo A."/>
            <person name="Vervoort M."/>
            <person name="Leys S.P."/>
            <person name="Kodjabachian L."/>
            <person name="Le Bivic A."/>
            <person name="Borchiellini C."/>
            <person name="Claverie J.M."/>
            <person name="Renard E."/>
        </authorList>
    </citation>
    <scope>NUCLEOTIDE SEQUENCE [LARGE SCALE GENOMIC DNA]</scope>
    <source>
        <strain evidence="11">SPO-2</strain>
    </source>
</reference>
<dbReference type="InterPro" id="IPR013791">
    <property type="entry name" value="RNA3'-term_phos_cycl_insert"/>
</dbReference>
<dbReference type="PROSITE" id="PS01287">
    <property type="entry name" value="RTC"/>
    <property type="match status" value="1"/>
</dbReference>
<evidence type="ECO:0000259" key="10">
    <source>
        <dbReference type="Pfam" id="PF05189"/>
    </source>
</evidence>
<dbReference type="GO" id="GO:0003963">
    <property type="term" value="F:RNA-3'-phosphate cyclase activity"/>
    <property type="evidence" value="ECO:0007669"/>
    <property type="project" value="UniProtKB-EC"/>
</dbReference>
<evidence type="ECO:0000256" key="6">
    <source>
        <dbReference type="ARBA" id="ARBA00024481"/>
    </source>
</evidence>
<dbReference type="InterPro" id="IPR036553">
    <property type="entry name" value="RPTC_insert"/>
</dbReference>
<dbReference type="InterPro" id="IPR020719">
    <property type="entry name" value="RNA3'_term_phos_cycl-like_CS"/>
</dbReference>
<gene>
    <name evidence="11" type="ORF">LOD99_4293</name>
</gene>
<dbReference type="NCBIfam" id="TIGR03399">
    <property type="entry name" value="RNA_3prim_cycl"/>
    <property type="match status" value="1"/>
</dbReference>
<evidence type="ECO:0000256" key="4">
    <source>
        <dbReference type="ARBA" id="ARBA00022598"/>
    </source>
</evidence>
<dbReference type="Proteomes" id="UP001165289">
    <property type="component" value="Unassembled WGS sequence"/>
</dbReference>
<evidence type="ECO:0000256" key="3">
    <source>
        <dbReference type="ARBA" id="ARBA00021428"/>
    </source>
</evidence>
<dbReference type="Pfam" id="PF05189">
    <property type="entry name" value="RTC_insert"/>
    <property type="match status" value="1"/>
</dbReference>
<proteinExistence type="inferred from homology"/>
<sequence>MATKSLLTVIDGSLMEGGGQILRNSVSCACICRIPIRVKKIRGGRTKPGLQRQHLMGIRLAEQISCGRLEGAELLSQEIVLNPESIIGGDFYSDVKSAGSVMLLLQIALPCLLYASKISSVILKGGTNASFAPQVDHTHLVLCPISKIFGINFDITIKKRGFFPKGGGEVKVDIEPVKKLNCVSLQEMGEVLEITGVSFVAGRCPPKVLHTMTDAAEALLTKSLPGVKLTINRQQHPHAMDTASGLVLCAVTSTGCYIGGSSLGSPSELPEGTGEKAALELLDSLEHKACVDKWTQDQLILLMALAEGKSVVRCGPITLHTETAVYIAEKMLGAKFEIKPVDPAKPDCKKYPCFIVCEGIGKLNPNFI</sequence>
<dbReference type="Pfam" id="PF01137">
    <property type="entry name" value="RTC"/>
    <property type="match status" value="1"/>
</dbReference>
<keyword evidence="5 8" id="KW-0547">Nucleotide-binding</keyword>
<evidence type="ECO:0000256" key="7">
    <source>
        <dbReference type="PIRSR" id="PIRSR005378-1"/>
    </source>
</evidence>
<keyword evidence="4" id="KW-0436">Ligase</keyword>
<dbReference type="InterPro" id="IPR013792">
    <property type="entry name" value="RNA3'P_cycl/enolpyr_Trfase_a/b"/>
</dbReference>
<evidence type="ECO:0000256" key="5">
    <source>
        <dbReference type="ARBA" id="ARBA00022741"/>
    </source>
</evidence>
<dbReference type="InterPro" id="IPR037136">
    <property type="entry name" value="RNA3'_phos_cyclase_dom_sf"/>
</dbReference>
<comment type="similarity">
    <text evidence="1">Belongs to the RNA 3'-terminal cyclase family. Type 1 subfamily.</text>
</comment>
<organism evidence="11 12">
    <name type="scientific">Oopsacas minuta</name>
    <dbReference type="NCBI Taxonomy" id="111878"/>
    <lineage>
        <taxon>Eukaryota</taxon>
        <taxon>Metazoa</taxon>
        <taxon>Porifera</taxon>
        <taxon>Hexactinellida</taxon>
        <taxon>Hexasterophora</taxon>
        <taxon>Lyssacinosida</taxon>
        <taxon>Leucopsacidae</taxon>
        <taxon>Oopsacas</taxon>
    </lineage>
</organism>
<feature type="domain" description="RNA 3'-terminal phosphate cyclase" evidence="9">
    <location>
        <begin position="15"/>
        <end position="338"/>
    </location>
</feature>
<dbReference type="EC" id="6.5.1.4" evidence="2"/>
<dbReference type="PANTHER" id="PTHR11096">
    <property type="entry name" value="RNA 3' TERMINAL PHOSPHATE CYCLASE"/>
    <property type="match status" value="1"/>
</dbReference>
<dbReference type="AlphaFoldDB" id="A0AAV7JVG5"/>